<comment type="caution">
    <text evidence="2">The sequence shown here is derived from an EMBL/GenBank/DDBJ whole genome shotgun (WGS) entry which is preliminary data.</text>
</comment>
<protein>
    <recommendedName>
        <fullName evidence="1">Hedgehog/Intein (Hint) domain-containing protein</fullName>
    </recommendedName>
</protein>
<dbReference type="EMBL" id="BAABHW010000006">
    <property type="protein sequence ID" value="GAA5080502.1"/>
    <property type="molecule type" value="Genomic_DNA"/>
</dbReference>
<name>A0ABP9LKN0_9RHOB</name>
<gene>
    <name evidence="2" type="ORF">GCM10023209_34200</name>
</gene>
<reference evidence="3" key="1">
    <citation type="journal article" date="2019" name="Int. J. Syst. Evol. Microbiol.">
        <title>The Global Catalogue of Microorganisms (GCM) 10K type strain sequencing project: providing services to taxonomists for standard genome sequencing and annotation.</title>
        <authorList>
            <consortium name="The Broad Institute Genomics Platform"/>
            <consortium name="The Broad Institute Genome Sequencing Center for Infectious Disease"/>
            <person name="Wu L."/>
            <person name="Ma J."/>
        </authorList>
    </citation>
    <scope>NUCLEOTIDE SEQUENCE [LARGE SCALE GENOMIC DNA]</scope>
    <source>
        <strain evidence="3">JCM 18015</strain>
    </source>
</reference>
<sequence>MVWSAIWNEGKAVPIGYPFAAKADDGRSRDALTFWLELPVPAPGRRPVRLWRGQGDVARALSIYLMPDGALRLVHGETDLCTPAGFLSARHVLVLRHVTCARGRGDVLDVANAITGMRHRMRSALPTPARLSDLLPSDDGYLRIATVAAIATHAVAASDMPGLASGARVLTDKGPVAVDYLKAGDRVIGRDGTPRTLRWIEARDRLCLGHAAPILMRAPYYGLAQDVCLTPETRILRRGAEVEYLAGTDTVLVRASDLVSGQAARFDRSQPLRWFHHLMLDDPDCLQLGRCQIETATLAEVLASKDSGTQLLGIAECDRHPSLPLLDRPATRSLLGTAASGHGAVI</sequence>
<evidence type="ECO:0000259" key="1">
    <source>
        <dbReference type="Pfam" id="PF13403"/>
    </source>
</evidence>
<dbReference type="InterPro" id="IPR036844">
    <property type="entry name" value="Hint_dom_sf"/>
</dbReference>
<dbReference type="SUPFAM" id="SSF51294">
    <property type="entry name" value="Hedgehog/intein (Hint) domain"/>
    <property type="match status" value="1"/>
</dbReference>
<keyword evidence="3" id="KW-1185">Reference proteome</keyword>
<evidence type="ECO:0000313" key="2">
    <source>
        <dbReference type="EMBL" id="GAA5080502.1"/>
    </source>
</evidence>
<dbReference type="InterPro" id="IPR028992">
    <property type="entry name" value="Hedgehog/Intein_dom"/>
</dbReference>
<dbReference type="RefSeq" id="WP_259553219.1">
    <property type="nucleotide sequence ID" value="NZ_BAABHW010000006.1"/>
</dbReference>
<feature type="domain" description="Hedgehog/Intein (Hint)" evidence="1">
    <location>
        <begin position="162"/>
        <end position="297"/>
    </location>
</feature>
<dbReference type="Proteomes" id="UP001499910">
    <property type="component" value="Unassembled WGS sequence"/>
</dbReference>
<dbReference type="Pfam" id="PF13403">
    <property type="entry name" value="Hint_2"/>
    <property type="match status" value="1"/>
</dbReference>
<proteinExistence type="predicted"/>
<evidence type="ECO:0000313" key="3">
    <source>
        <dbReference type="Proteomes" id="UP001499910"/>
    </source>
</evidence>
<accession>A0ABP9LKN0</accession>
<organism evidence="2 3">
    <name type="scientific">[Roseibacterium] beibuensis</name>
    <dbReference type="NCBI Taxonomy" id="1193142"/>
    <lineage>
        <taxon>Bacteria</taxon>
        <taxon>Pseudomonadati</taxon>
        <taxon>Pseudomonadota</taxon>
        <taxon>Alphaproteobacteria</taxon>
        <taxon>Rhodobacterales</taxon>
        <taxon>Roseobacteraceae</taxon>
        <taxon>Roseicyclus</taxon>
    </lineage>
</organism>